<evidence type="ECO:0000313" key="1">
    <source>
        <dbReference type="EMBL" id="MBA0088699.1"/>
    </source>
</evidence>
<dbReference type="EMBL" id="JACDQQ010002637">
    <property type="protein sequence ID" value="MBA0088699.1"/>
    <property type="molecule type" value="Genomic_DNA"/>
</dbReference>
<feature type="non-terminal residue" evidence="1">
    <location>
        <position position="78"/>
    </location>
</feature>
<dbReference type="AlphaFoldDB" id="A0A7V8NWB4"/>
<protein>
    <submittedName>
        <fullName evidence="1">Uncharacterized protein</fullName>
    </submittedName>
</protein>
<keyword evidence="2" id="KW-1185">Reference proteome</keyword>
<reference evidence="1" key="1">
    <citation type="submission" date="2020-06" db="EMBL/GenBank/DDBJ databases">
        <title>Legume-microbial interactions unlock mineral nutrients during tropical forest succession.</title>
        <authorList>
            <person name="Epihov D.Z."/>
        </authorList>
    </citation>
    <scope>NUCLEOTIDE SEQUENCE [LARGE SCALE GENOMIC DNA]</scope>
    <source>
        <strain evidence="1">Pan2503</strain>
    </source>
</reference>
<comment type="caution">
    <text evidence="1">The sequence shown here is derived from an EMBL/GenBank/DDBJ whole genome shotgun (WGS) entry which is preliminary data.</text>
</comment>
<gene>
    <name evidence="1" type="ORF">HRJ53_27230</name>
</gene>
<accession>A0A7V8NWB4</accession>
<proteinExistence type="predicted"/>
<organism evidence="1 2">
    <name type="scientific">Candidatus Acidiferrum panamense</name>
    <dbReference type="NCBI Taxonomy" id="2741543"/>
    <lineage>
        <taxon>Bacteria</taxon>
        <taxon>Pseudomonadati</taxon>
        <taxon>Acidobacteriota</taxon>
        <taxon>Terriglobia</taxon>
        <taxon>Candidatus Acidiferrales</taxon>
        <taxon>Candidatus Acidiferrum</taxon>
    </lineage>
</organism>
<dbReference type="Proteomes" id="UP000567293">
    <property type="component" value="Unassembled WGS sequence"/>
</dbReference>
<name>A0A7V8NWB4_9BACT</name>
<evidence type="ECO:0000313" key="2">
    <source>
        <dbReference type="Proteomes" id="UP000567293"/>
    </source>
</evidence>
<sequence>MSKRKHALPPRMKVSDWLKDRVGSHDICNYRLVCKDFRELTGVEPTWGSYPVATAKRMIERRGVGGYVNGPDDEEVIG</sequence>